<evidence type="ECO:0000256" key="1">
    <source>
        <dbReference type="ARBA" id="ARBA00023027"/>
    </source>
</evidence>
<protein>
    <recommendedName>
        <fullName evidence="3">TIR domain-containing protein</fullName>
    </recommendedName>
</protein>
<feature type="domain" description="TIR" evidence="3">
    <location>
        <begin position="21"/>
        <end position="168"/>
    </location>
</feature>
<dbReference type="SUPFAM" id="SSF52200">
    <property type="entry name" value="Toll/Interleukin receptor TIR domain"/>
    <property type="match status" value="1"/>
</dbReference>
<dbReference type="InterPro" id="IPR035897">
    <property type="entry name" value="Toll_tir_struct_dom_sf"/>
</dbReference>
<dbReference type="EMBL" id="JAXUIC010000004">
    <property type="protein sequence ID" value="KAK4594505.1"/>
    <property type="molecule type" value="Genomic_DNA"/>
</dbReference>
<dbReference type="AlphaFoldDB" id="A0AAN7J1P3"/>
<keyword evidence="5" id="KW-1185">Reference proteome</keyword>
<evidence type="ECO:0000256" key="2">
    <source>
        <dbReference type="SAM" id="MobiDB-lite"/>
    </source>
</evidence>
<evidence type="ECO:0000313" key="5">
    <source>
        <dbReference type="Proteomes" id="UP001324115"/>
    </source>
</evidence>
<evidence type="ECO:0000313" key="4">
    <source>
        <dbReference type="EMBL" id="KAK4594505.1"/>
    </source>
</evidence>
<dbReference type="GO" id="GO:0007165">
    <property type="term" value="P:signal transduction"/>
    <property type="evidence" value="ECO:0007669"/>
    <property type="project" value="InterPro"/>
</dbReference>
<dbReference type="FunFam" id="3.40.50.10140:FF:000007">
    <property type="entry name" value="Disease resistance protein (TIR-NBS-LRR class)"/>
    <property type="match status" value="1"/>
</dbReference>
<feature type="region of interest" description="Disordered" evidence="2">
    <location>
        <begin position="1"/>
        <end position="22"/>
    </location>
</feature>
<dbReference type="PANTHER" id="PTHR32009">
    <property type="entry name" value="TMV RESISTANCE PROTEIN N-LIKE"/>
    <property type="match status" value="1"/>
</dbReference>
<gene>
    <name evidence="4" type="ORF">RGQ29_018262</name>
</gene>
<dbReference type="Pfam" id="PF01582">
    <property type="entry name" value="TIR"/>
    <property type="match status" value="1"/>
</dbReference>
<keyword evidence="1" id="KW-0520">NAD</keyword>
<proteinExistence type="predicted"/>
<evidence type="ECO:0000259" key="3">
    <source>
        <dbReference type="PROSITE" id="PS50104"/>
    </source>
</evidence>
<dbReference type="Proteomes" id="UP001324115">
    <property type="component" value="Unassembled WGS sequence"/>
</dbReference>
<feature type="compositionally biased region" description="Low complexity" evidence="2">
    <location>
        <begin position="1"/>
        <end position="18"/>
    </location>
</feature>
<reference evidence="4 5" key="1">
    <citation type="journal article" date="2023" name="G3 (Bethesda)">
        <title>A haplotype-resolved chromosome-scale genome for Quercus rubra L. provides insights into the genetics of adaptive traits for red oak species.</title>
        <authorList>
            <person name="Kapoor B."/>
            <person name="Jenkins J."/>
            <person name="Schmutz J."/>
            <person name="Zhebentyayeva T."/>
            <person name="Kuelheim C."/>
            <person name="Coggeshall M."/>
            <person name="Heim C."/>
            <person name="Lasky J.R."/>
            <person name="Leites L."/>
            <person name="Islam-Faridi N."/>
            <person name="Romero-Severson J."/>
            <person name="DeLeo V.L."/>
            <person name="Lucas S.M."/>
            <person name="Lazic D."/>
            <person name="Gailing O."/>
            <person name="Carlson J."/>
            <person name="Staton M."/>
        </authorList>
    </citation>
    <scope>NUCLEOTIDE SEQUENCE [LARGE SCALE GENOMIC DNA]</scope>
    <source>
        <strain evidence="4">Pseudo-F2</strain>
    </source>
</reference>
<sequence>MASISSERASSSSSSSSAPGRKHDVYLSFRGEDTHDGFTDHLYEALRQKRIHAFRDEEKLLREGELFALDLMKAIEESQYAIIVLSKNYADSKWCLDELAKIVETREKTGLTVLPVFYYVETSDVRNQTGSFAIASAEHEKDNIEKIQKWRAALTEVGNLPGWHLNHR</sequence>
<dbReference type="PROSITE" id="PS50104">
    <property type="entry name" value="TIR"/>
    <property type="match status" value="1"/>
</dbReference>
<dbReference type="InterPro" id="IPR000157">
    <property type="entry name" value="TIR_dom"/>
</dbReference>
<dbReference type="Gene3D" id="3.40.50.10140">
    <property type="entry name" value="Toll/interleukin-1 receptor homology (TIR) domain"/>
    <property type="match status" value="1"/>
</dbReference>
<dbReference type="SMART" id="SM00255">
    <property type="entry name" value="TIR"/>
    <property type="match status" value="1"/>
</dbReference>
<accession>A0AAN7J1P3</accession>
<comment type="caution">
    <text evidence="4">The sequence shown here is derived from an EMBL/GenBank/DDBJ whole genome shotgun (WGS) entry which is preliminary data.</text>
</comment>
<dbReference type="PANTHER" id="PTHR32009:SF153">
    <property type="entry name" value="TMV RESISTANCE PROTEIN N-LIKE"/>
    <property type="match status" value="1"/>
</dbReference>
<name>A0AAN7J1P3_QUERU</name>
<organism evidence="4 5">
    <name type="scientific">Quercus rubra</name>
    <name type="common">Northern red oak</name>
    <name type="synonym">Quercus borealis</name>
    <dbReference type="NCBI Taxonomy" id="3512"/>
    <lineage>
        <taxon>Eukaryota</taxon>
        <taxon>Viridiplantae</taxon>
        <taxon>Streptophyta</taxon>
        <taxon>Embryophyta</taxon>
        <taxon>Tracheophyta</taxon>
        <taxon>Spermatophyta</taxon>
        <taxon>Magnoliopsida</taxon>
        <taxon>eudicotyledons</taxon>
        <taxon>Gunneridae</taxon>
        <taxon>Pentapetalae</taxon>
        <taxon>rosids</taxon>
        <taxon>fabids</taxon>
        <taxon>Fagales</taxon>
        <taxon>Fagaceae</taxon>
        <taxon>Quercus</taxon>
    </lineage>
</organism>